<dbReference type="PROSITE" id="PS50071">
    <property type="entry name" value="HOMEOBOX_2"/>
    <property type="match status" value="1"/>
</dbReference>
<dbReference type="Proteomes" id="UP001163046">
    <property type="component" value="Unassembled WGS sequence"/>
</dbReference>
<evidence type="ECO:0000256" key="1">
    <source>
        <dbReference type="ARBA" id="ARBA00004123"/>
    </source>
</evidence>
<comment type="caution">
    <text evidence="5">The sequence shown here is derived from an EMBL/GenBank/DDBJ whole genome shotgun (WGS) entry which is preliminary data.</text>
</comment>
<accession>A0A9W9ZNT0</accession>
<dbReference type="PANTHER" id="PTHR24329:SF543">
    <property type="entry name" value="FI01017P-RELATED"/>
    <property type="match status" value="1"/>
</dbReference>
<evidence type="ECO:0000259" key="4">
    <source>
        <dbReference type="PROSITE" id="PS50071"/>
    </source>
</evidence>
<dbReference type="Gene3D" id="1.10.10.60">
    <property type="entry name" value="Homeodomain-like"/>
    <property type="match status" value="1"/>
</dbReference>
<proteinExistence type="predicted"/>
<evidence type="ECO:0000256" key="3">
    <source>
        <dbReference type="RuleBase" id="RU000682"/>
    </source>
</evidence>
<dbReference type="Pfam" id="PF00046">
    <property type="entry name" value="Homeodomain"/>
    <property type="match status" value="1"/>
</dbReference>
<keyword evidence="2 3" id="KW-0539">Nucleus</keyword>
<dbReference type="SMART" id="SM00389">
    <property type="entry name" value="HOX"/>
    <property type="match status" value="1"/>
</dbReference>
<dbReference type="PANTHER" id="PTHR24329">
    <property type="entry name" value="HOMEOBOX PROTEIN ARISTALESS"/>
    <property type="match status" value="1"/>
</dbReference>
<dbReference type="SUPFAM" id="SSF46689">
    <property type="entry name" value="Homeodomain-like"/>
    <property type="match status" value="1"/>
</dbReference>
<dbReference type="OrthoDB" id="6159439at2759"/>
<dbReference type="GO" id="GO:0005634">
    <property type="term" value="C:nucleus"/>
    <property type="evidence" value="ECO:0007669"/>
    <property type="project" value="UniProtKB-SubCell"/>
</dbReference>
<dbReference type="GO" id="GO:0000977">
    <property type="term" value="F:RNA polymerase II transcription regulatory region sequence-specific DNA binding"/>
    <property type="evidence" value="ECO:0007669"/>
    <property type="project" value="TreeGrafter"/>
</dbReference>
<dbReference type="InterPro" id="IPR009057">
    <property type="entry name" value="Homeodomain-like_sf"/>
</dbReference>
<dbReference type="CDD" id="cd00086">
    <property type="entry name" value="homeodomain"/>
    <property type="match status" value="1"/>
</dbReference>
<reference evidence="5" key="1">
    <citation type="submission" date="2023-01" db="EMBL/GenBank/DDBJ databases">
        <title>Genome assembly of the deep-sea coral Lophelia pertusa.</title>
        <authorList>
            <person name="Herrera S."/>
            <person name="Cordes E."/>
        </authorList>
    </citation>
    <scope>NUCLEOTIDE SEQUENCE</scope>
    <source>
        <strain evidence="5">USNM1676648</strain>
        <tissue evidence="5">Polyp</tissue>
    </source>
</reference>
<sequence length="153" mass="17239">MDAKNNAEGVGQRRRRTRTAFTQYQLSTLESAFAHTHYPDVVMREQLNIWTCLPDSTIQIWFKNRRAKFRKEKRIPLLTVNTVNKVHSLEDSGIPLSPIPLSPTCCPVSSPLIPIFSPQGNTFSTAEQIQGNIILPLPPISTLPLMTSAWKLV</sequence>
<keyword evidence="2 3" id="KW-0238">DNA-binding</keyword>
<comment type="subcellular location">
    <subcellularLocation>
        <location evidence="1 2 3">Nucleus</location>
    </subcellularLocation>
</comment>
<dbReference type="EMBL" id="MU825882">
    <property type="protein sequence ID" value="KAJ7385117.1"/>
    <property type="molecule type" value="Genomic_DNA"/>
</dbReference>
<evidence type="ECO:0000256" key="2">
    <source>
        <dbReference type="PROSITE-ProRule" id="PRU00108"/>
    </source>
</evidence>
<evidence type="ECO:0000313" key="6">
    <source>
        <dbReference type="Proteomes" id="UP001163046"/>
    </source>
</evidence>
<protein>
    <recommendedName>
        <fullName evidence="4">Homeobox domain-containing protein</fullName>
    </recommendedName>
</protein>
<dbReference type="InterPro" id="IPR050649">
    <property type="entry name" value="Paired_Homeobox_TFs"/>
</dbReference>
<feature type="DNA-binding region" description="Homeobox" evidence="2">
    <location>
        <begin position="14"/>
        <end position="73"/>
    </location>
</feature>
<dbReference type="InterPro" id="IPR001356">
    <property type="entry name" value="HD"/>
</dbReference>
<gene>
    <name evidence="5" type="ORF">OS493_017486</name>
</gene>
<dbReference type="GO" id="GO:0000981">
    <property type="term" value="F:DNA-binding transcription factor activity, RNA polymerase II-specific"/>
    <property type="evidence" value="ECO:0007669"/>
    <property type="project" value="TreeGrafter"/>
</dbReference>
<organism evidence="5 6">
    <name type="scientific">Desmophyllum pertusum</name>
    <dbReference type="NCBI Taxonomy" id="174260"/>
    <lineage>
        <taxon>Eukaryota</taxon>
        <taxon>Metazoa</taxon>
        <taxon>Cnidaria</taxon>
        <taxon>Anthozoa</taxon>
        <taxon>Hexacorallia</taxon>
        <taxon>Scleractinia</taxon>
        <taxon>Caryophylliina</taxon>
        <taxon>Caryophylliidae</taxon>
        <taxon>Desmophyllum</taxon>
    </lineage>
</organism>
<feature type="domain" description="Homeobox" evidence="4">
    <location>
        <begin position="12"/>
        <end position="72"/>
    </location>
</feature>
<keyword evidence="2 3" id="KW-0371">Homeobox</keyword>
<keyword evidence="6" id="KW-1185">Reference proteome</keyword>
<dbReference type="FunFam" id="1.10.10.60:FF:000551">
    <property type="entry name" value="Predicted protein"/>
    <property type="match status" value="1"/>
</dbReference>
<dbReference type="AlphaFoldDB" id="A0A9W9ZNT0"/>
<evidence type="ECO:0000313" key="5">
    <source>
        <dbReference type="EMBL" id="KAJ7385117.1"/>
    </source>
</evidence>
<name>A0A9W9ZNT0_9CNID</name>